<organism evidence="10 11">
    <name type="scientific">Thermonema lapsum</name>
    <dbReference type="NCBI Taxonomy" id="28195"/>
    <lineage>
        <taxon>Bacteria</taxon>
        <taxon>Pseudomonadati</taxon>
        <taxon>Bacteroidota</taxon>
        <taxon>Cytophagia</taxon>
        <taxon>Cytophagales</taxon>
        <taxon>Thermonemataceae</taxon>
        <taxon>Thermonema</taxon>
    </lineage>
</organism>
<evidence type="ECO:0000256" key="3">
    <source>
        <dbReference type="ARBA" id="ARBA00022679"/>
    </source>
</evidence>
<dbReference type="InterPro" id="IPR015421">
    <property type="entry name" value="PyrdxlP-dep_Trfase_major"/>
</dbReference>
<dbReference type="InterPro" id="IPR015422">
    <property type="entry name" value="PyrdxlP-dep_Trfase_small"/>
</dbReference>
<sequence length="390" mass="42695">MKRIYLDNAATTAVAPEVVEVMLPFLQDTFGNPSSTHWHGRQARAAIERVRKQIAAYLGASPAEIIFTSGGTEADNCAIRSAVRTYGLKHVITSPIEHHAVLHTVEDLAAQGIIEMHLLQVDTQGRIDLDELKQLLEKHPNALVSLMHGNNEIGTLNPIEEIARICKHYGAYYHCDTVQTMAHYAIDLSRTPIDYLAGSGHKFHAPKAVGFMYMRKQSKVHPLITGGAQERSMRGGTENVAGIVALGKAMELAQEHMQEHARHIRQLKKHMIDLLLAKIPGVSFNGTSQDVDNSLYTVLSVSLPPSPHNDMLLFHLDLQGVSASGGSACSSGAVKGSHVLAAIKHPAARGAIRFSFSRYTTQEEVEQAVEILHKLLSSENPVELVRKNSL</sequence>
<evidence type="ECO:0000256" key="6">
    <source>
        <dbReference type="ARBA" id="ARBA00023004"/>
    </source>
</evidence>
<dbReference type="AlphaFoldDB" id="A0A846MM70"/>
<dbReference type="Gene3D" id="1.10.260.50">
    <property type="match status" value="1"/>
</dbReference>
<dbReference type="GO" id="GO:0051536">
    <property type="term" value="F:iron-sulfur cluster binding"/>
    <property type="evidence" value="ECO:0007669"/>
    <property type="project" value="UniProtKB-KW"/>
</dbReference>
<keyword evidence="3 10" id="KW-0808">Transferase</keyword>
<keyword evidence="11" id="KW-1185">Reference proteome</keyword>
<reference evidence="10 11" key="1">
    <citation type="submission" date="2020-03" db="EMBL/GenBank/DDBJ databases">
        <title>Genomic Encyclopedia of Type Strains, Phase IV (KMG-IV): sequencing the most valuable type-strain genomes for metagenomic binning, comparative biology and taxonomic classification.</title>
        <authorList>
            <person name="Goeker M."/>
        </authorList>
    </citation>
    <scope>NUCLEOTIDE SEQUENCE [LARGE SCALE GENOMIC DNA]</scope>
    <source>
        <strain evidence="10 11">DSM 5718</strain>
    </source>
</reference>
<evidence type="ECO:0000313" key="10">
    <source>
        <dbReference type="EMBL" id="NIK72545.1"/>
    </source>
</evidence>
<dbReference type="Pfam" id="PF00266">
    <property type="entry name" value="Aminotran_5"/>
    <property type="match status" value="1"/>
</dbReference>
<evidence type="ECO:0000256" key="8">
    <source>
        <dbReference type="ARBA" id="ARBA00050776"/>
    </source>
</evidence>
<comment type="similarity">
    <text evidence="2">Belongs to the class-V pyridoxal-phosphate-dependent aminotransferase family. NifS/IscS subfamily.</text>
</comment>
<comment type="caution">
    <text evidence="10">The sequence shown here is derived from an EMBL/GenBank/DDBJ whole genome shotgun (WGS) entry which is preliminary data.</text>
</comment>
<dbReference type="Gene3D" id="3.40.640.10">
    <property type="entry name" value="Type I PLP-dependent aspartate aminotransferase-like (Major domain)"/>
    <property type="match status" value="1"/>
</dbReference>
<dbReference type="PIRSF" id="PIRSF005572">
    <property type="entry name" value="NifS"/>
    <property type="match status" value="1"/>
</dbReference>
<dbReference type="InterPro" id="IPR000192">
    <property type="entry name" value="Aminotrans_V_dom"/>
</dbReference>
<dbReference type="Gene3D" id="3.90.1150.10">
    <property type="entry name" value="Aspartate Aminotransferase, domain 1"/>
    <property type="match status" value="1"/>
</dbReference>
<gene>
    <name evidence="10" type="ORF">FHS56_000031</name>
</gene>
<dbReference type="GO" id="GO:0046872">
    <property type="term" value="F:metal ion binding"/>
    <property type="evidence" value="ECO:0007669"/>
    <property type="project" value="UniProtKB-KW"/>
</dbReference>
<evidence type="ECO:0000313" key="11">
    <source>
        <dbReference type="Proteomes" id="UP000537126"/>
    </source>
</evidence>
<dbReference type="GO" id="GO:0031071">
    <property type="term" value="F:cysteine desulfurase activity"/>
    <property type="evidence" value="ECO:0007669"/>
    <property type="project" value="UniProtKB-EC"/>
</dbReference>
<protein>
    <submittedName>
        <fullName evidence="10">Cysteine desulfurase</fullName>
        <ecNumber evidence="10">2.8.1.7</ecNumber>
    </submittedName>
</protein>
<name>A0A846MM70_9BACT</name>
<keyword evidence="7" id="KW-0411">Iron-sulfur</keyword>
<dbReference type="InterPro" id="IPR016454">
    <property type="entry name" value="Cysteine_dSase"/>
</dbReference>
<comment type="catalytic activity">
    <reaction evidence="8">
        <text>(sulfur carrier)-H + L-cysteine = (sulfur carrier)-SH + L-alanine</text>
        <dbReference type="Rhea" id="RHEA:43892"/>
        <dbReference type="Rhea" id="RHEA-COMP:14737"/>
        <dbReference type="Rhea" id="RHEA-COMP:14739"/>
        <dbReference type="ChEBI" id="CHEBI:29917"/>
        <dbReference type="ChEBI" id="CHEBI:35235"/>
        <dbReference type="ChEBI" id="CHEBI:57972"/>
        <dbReference type="ChEBI" id="CHEBI:64428"/>
        <dbReference type="EC" id="2.8.1.7"/>
    </reaction>
</comment>
<evidence type="ECO:0000256" key="5">
    <source>
        <dbReference type="ARBA" id="ARBA00022898"/>
    </source>
</evidence>
<proteinExistence type="inferred from homology"/>
<evidence type="ECO:0000256" key="2">
    <source>
        <dbReference type="ARBA" id="ARBA00006490"/>
    </source>
</evidence>
<dbReference type="PANTHER" id="PTHR11601">
    <property type="entry name" value="CYSTEINE DESULFURYLASE FAMILY MEMBER"/>
    <property type="match status" value="1"/>
</dbReference>
<evidence type="ECO:0000256" key="1">
    <source>
        <dbReference type="ARBA" id="ARBA00001933"/>
    </source>
</evidence>
<evidence type="ECO:0000256" key="4">
    <source>
        <dbReference type="ARBA" id="ARBA00022723"/>
    </source>
</evidence>
<keyword evidence="4" id="KW-0479">Metal-binding</keyword>
<dbReference type="EMBL" id="JAASRN010000001">
    <property type="protein sequence ID" value="NIK72545.1"/>
    <property type="molecule type" value="Genomic_DNA"/>
</dbReference>
<dbReference type="PANTHER" id="PTHR11601:SF34">
    <property type="entry name" value="CYSTEINE DESULFURASE"/>
    <property type="match status" value="1"/>
</dbReference>
<keyword evidence="5" id="KW-0663">Pyridoxal phosphate</keyword>
<dbReference type="Proteomes" id="UP000537126">
    <property type="component" value="Unassembled WGS sequence"/>
</dbReference>
<evidence type="ECO:0000259" key="9">
    <source>
        <dbReference type="Pfam" id="PF00266"/>
    </source>
</evidence>
<dbReference type="RefSeq" id="WP_166917871.1">
    <property type="nucleotide sequence ID" value="NZ_JAASRN010000001.1"/>
</dbReference>
<accession>A0A846MM70</accession>
<keyword evidence="6" id="KW-0408">Iron</keyword>
<dbReference type="EC" id="2.8.1.7" evidence="10"/>
<dbReference type="InterPro" id="IPR015424">
    <property type="entry name" value="PyrdxlP-dep_Trfase"/>
</dbReference>
<feature type="domain" description="Aminotransferase class V" evidence="9">
    <location>
        <begin position="4"/>
        <end position="367"/>
    </location>
</feature>
<comment type="cofactor">
    <cofactor evidence="1">
        <name>pyridoxal 5'-phosphate</name>
        <dbReference type="ChEBI" id="CHEBI:597326"/>
    </cofactor>
</comment>
<evidence type="ECO:0000256" key="7">
    <source>
        <dbReference type="ARBA" id="ARBA00023014"/>
    </source>
</evidence>
<dbReference type="SUPFAM" id="SSF53383">
    <property type="entry name" value="PLP-dependent transferases"/>
    <property type="match status" value="1"/>
</dbReference>